<evidence type="ECO:0000256" key="2">
    <source>
        <dbReference type="SAM" id="SignalP"/>
    </source>
</evidence>
<feature type="chain" id="PRO_5009307303" evidence="2">
    <location>
        <begin position="35"/>
        <end position="181"/>
    </location>
</feature>
<accession>A0A1I7TBU1</accession>
<feature type="compositionally biased region" description="Basic residues" evidence="1">
    <location>
        <begin position="160"/>
        <end position="181"/>
    </location>
</feature>
<evidence type="ECO:0000256" key="1">
    <source>
        <dbReference type="SAM" id="MobiDB-lite"/>
    </source>
</evidence>
<dbReference type="PANTHER" id="PTHR37977">
    <property type="entry name" value="PROTEIN CBG18402-RELATED"/>
    <property type="match status" value="1"/>
</dbReference>
<dbReference type="Proteomes" id="UP000095282">
    <property type="component" value="Unplaced"/>
</dbReference>
<evidence type="ECO:0000313" key="3">
    <source>
        <dbReference type="Proteomes" id="UP000095282"/>
    </source>
</evidence>
<evidence type="ECO:0000313" key="4">
    <source>
        <dbReference type="WBParaSite" id="Csp11.Scaffold574.g4411.t1"/>
    </source>
</evidence>
<protein>
    <submittedName>
        <fullName evidence="4">Uncharacterized protein</fullName>
    </submittedName>
</protein>
<feature type="compositionally biased region" description="Basic and acidic residues" evidence="1">
    <location>
        <begin position="127"/>
        <end position="147"/>
    </location>
</feature>
<dbReference type="eggNOG" id="ENOG502TIBR">
    <property type="taxonomic scope" value="Eukaryota"/>
</dbReference>
<dbReference type="PANTHER" id="PTHR37977:SF2">
    <property type="entry name" value="PROTEIN CBG25408"/>
    <property type="match status" value="1"/>
</dbReference>
<feature type="region of interest" description="Disordered" evidence="1">
    <location>
        <begin position="32"/>
        <end position="181"/>
    </location>
</feature>
<organism evidence="3 4">
    <name type="scientific">Caenorhabditis tropicalis</name>
    <dbReference type="NCBI Taxonomy" id="1561998"/>
    <lineage>
        <taxon>Eukaryota</taxon>
        <taxon>Metazoa</taxon>
        <taxon>Ecdysozoa</taxon>
        <taxon>Nematoda</taxon>
        <taxon>Chromadorea</taxon>
        <taxon>Rhabditida</taxon>
        <taxon>Rhabditina</taxon>
        <taxon>Rhabditomorpha</taxon>
        <taxon>Rhabditoidea</taxon>
        <taxon>Rhabditidae</taxon>
        <taxon>Peloderinae</taxon>
        <taxon>Caenorhabditis</taxon>
    </lineage>
</organism>
<sequence>MLIIIWNNALIEHLLLLPLITIFIVSSCAQRASSSRERGPRRDDSASGSQKQHSVQETEKEGKRSEYSQKSQKMDRMQDSIKIMRGRKPNRKIKDPKEMKPDRSDSQHTEIINVPLGKANESPMPSKPKEESKDVAPRKIKFAEKLIKSNKTPTKTPKVVSKRSTKGTFSRKKLRSAKRND</sequence>
<feature type="compositionally biased region" description="Basic and acidic residues" evidence="1">
    <location>
        <begin position="54"/>
        <end position="79"/>
    </location>
</feature>
<dbReference type="AlphaFoldDB" id="A0A1I7TBU1"/>
<feature type="compositionally biased region" description="Low complexity" evidence="1">
    <location>
        <begin position="149"/>
        <end position="159"/>
    </location>
</feature>
<keyword evidence="2" id="KW-0732">Signal</keyword>
<name>A0A1I7TBU1_9PELO</name>
<feature type="signal peptide" evidence="2">
    <location>
        <begin position="1"/>
        <end position="34"/>
    </location>
</feature>
<reference evidence="4" key="1">
    <citation type="submission" date="2016-11" db="UniProtKB">
        <authorList>
            <consortium name="WormBaseParasite"/>
        </authorList>
    </citation>
    <scope>IDENTIFICATION</scope>
</reference>
<dbReference type="WBParaSite" id="Csp11.Scaffold574.g4411.t1">
    <property type="protein sequence ID" value="Csp11.Scaffold574.g4411.t1"/>
    <property type="gene ID" value="Csp11.Scaffold574.g4411"/>
</dbReference>
<keyword evidence="3" id="KW-1185">Reference proteome</keyword>
<feature type="compositionally biased region" description="Basic and acidic residues" evidence="1">
    <location>
        <begin position="92"/>
        <end position="108"/>
    </location>
</feature>
<feature type="compositionally biased region" description="Basic and acidic residues" evidence="1">
    <location>
        <begin position="34"/>
        <end position="45"/>
    </location>
</feature>
<proteinExistence type="predicted"/>